<dbReference type="Proteomes" id="UP000004980">
    <property type="component" value="Unassembled WGS sequence"/>
</dbReference>
<evidence type="ECO:0000313" key="6">
    <source>
        <dbReference type="EMBL" id="EIN02203.1"/>
    </source>
</evidence>
<evidence type="ECO:0000256" key="4">
    <source>
        <dbReference type="SAM" id="MobiDB-lite"/>
    </source>
</evidence>
<comment type="caution">
    <text evidence="6">The sequence shown here is derived from an EMBL/GenBank/DDBJ whole genome shotgun (WGS) entry which is preliminary data.</text>
</comment>
<name>A0ABP2PWS4_9BURK</name>
<dbReference type="SUPFAM" id="SSF46689">
    <property type="entry name" value="Homeodomain-like"/>
    <property type="match status" value="2"/>
</dbReference>
<dbReference type="InterPro" id="IPR009057">
    <property type="entry name" value="Homeodomain-like_sf"/>
</dbReference>
<keyword evidence="1" id="KW-0805">Transcription regulation</keyword>
<keyword evidence="7" id="KW-1185">Reference proteome</keyword>
<feature type="domain" description="HTH araC/xylS-type" evidence="5">
    <location>
        <begin position="138"/>
        <end position="238"/>
    </location>
</feature>
<gene>
    <name evidence="6" type="ORF">WQE_05192</name>
</gene>
<dbReference type="Pfam" id="PF12833">
    <property type="entry name" value="HTH_18"/>
    <property type="match status" value="1"/>
</dbReference>
<dbReference type="Pfam" id="PF12852">
    <property type="entry name" value="Cupin_6"/>
    <property type="match status" value="1"/>
</dbReference>
<evidence type="ECO:0000256" key="1">
    <source>
        <dbReference type="ARBA" id="ARBA00023015"/>
    </source>
</evidence>
<dbReference type="InterPro" id="IPR050204">
    <property type="entry name" value="AraC_XylS_family_regulators"/>
</dbReference>
<organism evidence="6 7">
    <name type="scientific">Paraburkholderia hospita</name>
    <dbReference type="NCBI Taxonomy" id="169430"/>
    <lineage>
        <taxon>Bacteria</taxon>
        <taxon>Pseudomonadati</taxon>
        <taxon>Pseudomonadota</taxon>
        <taxon>Betaproteobacteria</taxon>
        <taxon>Burkholderiales</taxon>
        <taxon>Burkholderiaceae</taxon>
        <taxon>Paraburkholderia</taxon>
    </lineage>
</organism>
<dbReference type="InterPro" id="IPR018060">
    <property type="entry name" value="HTH_AraC"/>
</dbReference>
<dbReference type="InterPro" id="IPR032783">
    <property type="entry name" value="AraC_lig"/>
</dbReference>
<dbReference type="EMBL" id="AKAU01000040">
    <property type="protein sequence ID" value="EIN02203.1"/>
    <property type="molecule type" value="Genomic_DNA"/>
</dbReference>
<evidence type="ECO:0000256" key="2">
    <source>
        <dbReference type="ARBA" id="ARBA00023125"/>
    </source>
</evidence>
<evidence type="ECO:0000313" key="7">
    <source>
        <dbReference type="Proteomes" id="UP000004980"/>
    </source>
</evidence>
<evidence type="ECO:0000259" key="5">
    <source>
        <dbReference type="PROSITE" id="PS01124"/>
    </source>
</evidence>
<feature type="region of interest" description="Disordered" evidence="4">
    <location>
        <begin position="234"/>
        <end position="255"/>
    </location>
</feature>
<proteinExistence type="predicted"/>
<dbReference type="SMART" id="SM00342">
    <property type="entry name" value="HTH_ARAC"/>
    <property type="match status" value="1"/>
</dbReference>
<dbReference type="Gene3D" id="1.10.10.60">
    <property type="entry name" value="Homeodomain-like"/>
    <property type="match status" value="1"/>
</dbReference>
<dbReference type="PANTHER" id="PTHR46796">
    <property type="entry name" value="HTH-TYPE TRANSCRIPTIONAL ACTIVATOR RHAS-RELATED"/>
    <property type="match status" value="1"/>
</dbReference>
<dbReference type="PROSITE" id="PS01124">
    <property type="entry name" value="HTH_ARAC_FAMILY_2"/>
    <property type="match status" value="1"/>
</dbReference>
<protein>
    <submittedName>
        <fullName evidence="6">AraC family transcriptional regulator</fullName>
    </submittedName>
</protein>
<keyword evidence="2" id="KW-0238">DNA-binding</keyword>
<dbReference type="PANTHER" id="PTHR46796:SF7">
    <property type="entry name" value="ARAC FAMILY TRANSCRIPTIONAL REGULATOR"/>
    <property type="match status" value="1"/>
</dbReference>
<keyword evidence="3" id="KW-0804">Transcription</keyword>
<sequence length="255" mass="27819">MFLLHDMRHCLSPHALPPTESQFAVRAGAMTPLDAQTEMLSATPGRIGLACGFFEFRSDLGDSLRALLPEYIIARHDDTSLVGASAVFRLIREEAIRTGDTPSPLINRLTDVLFFYALRAVASAEDVALGLWAVMRKAEFAPLINAIIEEPGGAWTTNSMATFCHMSRAKFCRQFVDVCGYPPAQFLALLRMKVAAEMLRQGSPTSEAAEHVGYQSESAFAHAFKRVTGLQPGACRKERSDSPAYAGEVSGPPMH</sequence>
<reference evidence="6 7" key="1">
    <citation type="journal article" date="2012" name="J. Bacteriol.">
        <title>Draft Genome Sequence of the Soil Bacterium Burkholderia terrae Strain BS001, Which Interacts with Fungal Surface Structures.</title>
        <authorList>
            <person name="Nazir R."/>
            <person name="Hansen M.A."/>
            <person name="Sorensen S."/>
            <person name="van Elsas J.D."/>
        </authorList>
    </citation>
    <scope>NUCLEOTIDE SEQUENCE [LARGE SCALE GENOMIC DNA]</scope>
    <source>
        <strain evidence="6 7">BS001</strain>
    </source>
</reference>
<accession>A0ABP2PWS4</accession>
<evidence type="ECO:0000256" key="3">
    <source>
        <dbReference type="ARBA" id="ARBA00023163"/>
    </source>
</evidence>